<feature type="domain" description="YbhG-like alpha-helical hairpin" evidence="3">
    <location>
        <begin position="100"/>
        <end position="221"/>
    </location>
</feature>
<dbReference type="Gene3D" id="1.10.287.470">
    <property type="entry name" value="Helix hairpin bin"/>
    <property type="match status" value="1"/>
</dbReference>
<keyword evidence="2" id="KW-1133">Transmembrane helix</keyword>
<dbReference type="InterPro" id="IPR050739">
    <property type="entry name" value="MFP"/>
</dbReference>
<evidence type="ECO:0000256" key="2">
    <source>
        <dbReference type="SAM" id="Phobius"/>
    </source>
</evidence>
<proteinExistence type="predicted"/>
<dbReference type="PANTHER" id="PTHR30386">
    <property type="entry name" value="MEMBRANE FUSION SUBUNIT OF EMRAB-TOLC MULTIDRUG EFFLUX PUMP"/>
    <property type="match status" value="1"/>
</dbReference>
<keyword evidence="2" id="KW-0472">Membrane</keyword>
<keyword evidence="5" id="KW-1185">Reference proteome</keyword>
<dbReference type="RefSeq" id="WP_220662882.1">
    <property type="nucleotide sequence ID" value="NZ_CP069370.1"/>
</dbReference>
<evidence type="ECO:0000313" key="4">
    <source>
        <dbReference type="EMBL" id="QYZ70665.1"/>
    </source>
</evidence>
<dbReference type="Gene3D" id="2.40.30.170">
    <property type="match status" value="1"/>
</dbReference>
<evidence type="ECO:0000259" key="3">
    <source>
        <dbReference type="Pfam" id="PF25881"/>
    </source>
</evidence>
<gene>
    <name evidence="4" type="ORF">JO391_03880</name>
</gene>
<dbReference type="Gene3D" id="2.40.50.100">
    <property type="match status" value="1"/>
</dbReference>
<dbReference type="InterPro" id="IPR059052">
    <property type="entry name" value="HH_YbhG-like"/>
</dbReference>
<name>A0A8G0ZXQ6_9RHOB</name>
<feature type="transmembrane region" description="Helical" evidence="2">
    <location>
        <begin position="6"/>
        <end position="24"/>
    </location>
</feature>
<dbReference type="PANTHER" id="PTHR30386:SF18">
    <property type="entry name" value="INNER MEMBRANE PROTEIN YIAV-RELATED"/>
    <property type="match status" value="1"/>
</dbReference>
<sequence>MLAVFVITAVYIGFIWLFFAKLRWMRFTAGWAAVSGFFLIHLLLVPIVGLRFTAPPSADLRVVQHTIQITPRLTEPTLVTEVLVQPNQKVKKGDVMFRFDKSIYQARVDQAAAQLAAAQSQAQILVADVEIAQQTLDRAKASLSYAQAENDRYSGLAKQGAASTEDAQKWQAKLDETTAAVAEAQANLERAQLAQASQIDGVNTSVAEAQANLAQAKYYLDQTEIRAPEDGQIFNLQVRPGMVAGDVRIGAIASFVVDSDRYLLASYTQEFLLDVEPGQPVEFALDLYPGQIFTGKVEEIWWANGNGQFLPSGLVPTFVNPDPLQTRFAVKIRPDADVKVNMPMGAMGAATIYTGGGGFADLGRIGIRTYSFANWLYPLPF</sequence>
<evidence type="ECO:0000256" key="1">
    <source>
        <dbReference type="SAM" id="Coils"/>
    </source>
</evidence>
<dbReference type="AlphaFoldDB" id="A0A8G0ZXQ6"/>
<organism evidence="4 5">
    <name type="scientific">Neotabrizicola shimadae</name>
    <dbReference type="NCBI Taxonomy" id="2807096"/>
    <lineage>
        <taxon>Bacteria</taxon>
        <taxon>Pseudomonadati</taxon>
        <taxon>Pseudomonadota</taxon>
        <taxon>Alphaproteobacteria</taxon>
        <taxon>Rhodobacterales</taxon>
        <taxon>Paracoccaceae</taxon>
        <taxon>Neotabrizicola</taxon>
    </lineage>
</organism>
<reference evidence="4" key="1">
    <citation type="submission" date="2021-02" db="EMBL/GenBank/DDBJ databases">
        <title>Rhodobacter shimadae sp. nov., an aerobic anoxygenic phototrophic bacterium isolated from a hot spring.</title>
        <authorList>
            <person name="Muramatsu S."/>
            <person name="Haruta S."/>
            <person name="Hirose S."/>
            <person name="Hanada S."/>
        </authorList>
    </citation>
    <scope>NUCLEOTIDE SEQUENCE</scope>
    <source>
        <strain evidence="4">N10</strain>
    </source>
</reference>
<protein>
    <submittedName>
        <fullName evidence="4">HlyD family secretion protein</fullName>
    </submittedName>
</protein>
<feature type="coiled-coil region" evidence="1">
    <location>
        <begin position="101"/>
        <end position="194"/>
    </location>
</feature>
<dbReference type="KEGG" id="nsm:JO391_03880"/>
<dbReference type="EMBL" id="CP069370">
    <property type="protein sequence ID" value="QYZ70665.1"/>
    <property type="molecule type" value="Genomic_DNA"/>
</dbReference>
<accession>A0A8G0ZXQ6</accession>
<evidence type="ECO:0000313" key="5">
    <source>
        <dbReference type="Proteomes" id="UP000826300"/>
    </source>
</evidence>
<dbReference type="Pfam" id="PF25881">
    <property type="entry name" value="HH_YBHG"/>
    <property type="match status" value="1"/>
</dbReference>
<keyword evidence="1" id="KW-0175">Coiled coil</keyword>
<keyword evidence="2" id="KW-0812">Transmembrane</keyword>
<feature type="transmembrane region" description="Helical" evidence="2">
    <location>
        <begin position="31"/>
        <end position="52"/>
    </location>
</feature>
<dbReference type="Proteomes" id="UP000826300">
    <property type="component" value="Chromosome"/>
</dbReference>
<dbReference type="SUPFAM" id="SSF111369">
    <property type="entry name" value="HlyD-like secretion proteins"/>
    <property type="match status" value="3"/>
</dbReference>